<dbReference type="InterPro" id="IPR029052">
    <property type="entry name" value="Metallo-depent_PP-like"/>
</dbReference>
<reference evidence="5 6" key="1">
    <citation type="journal article" date="2013" name="ISME J.">
        <title>A metabolic model for members of the genus Tetrasphaera involved in enhanced biological phosphorus removal.</title>
        <authorList>
            <person name="Kristiansen R."/>
            <person name="Nguyen H.T.T."/>
            <person name="Saunders A.M."/>
            <person name="Nielsen J.L."/>
            <person name="Wimmer R."/>
            <person name="Le V.Q."/>
            <person name="McIlroy S.J."/>
            <person name="Petrovski S."/>
            <person name="Seviour R.J."/>
            <person name="Calteau A."/>
            <person name="Nielsen K.L."/>
            <person name="Nielsen P.H."/>
        </authorList>
    </citation>
    <scope>NUCLEOTIDE SEQUENCE [LARGE SCALE GENOMIC DNA]</scope>
    <source>
        <strain evidence="5 6">Ben 74</strain>
    </source>
</reference>
<comment type="caution">
    <text evidence="5">The sequence shown here is derived from an EMBL/GenBank/DDBJ whole genome shotgun (WGS) entry which is preliminary data.</text>
</comment>
<evidence type="ECO:0000313" key="5">
    <source>
        <dbReference type="EMBL" id="CCI51946.1"/>
    </source>
</evidence>
<dbReference type="STRING" id="1193518.BN13_1330011"/>
<name>A0A077M434_9MICO</name>
<accession>A0A077M434</accession>
<feature type="chain" id="PRO_5038346602" evidence="3">
    <location>
        <begin position="18"/>
        <end position="391"/>
    </location>
</feature>
<comment type="similarity">
    <text evidence="1">Belongs to the CapA family.</text>
</comment>
<sequence length="391" mass="41238">MRRRPSLVLGLAVVALAACTATSPTQPSGTSGPSAAASSTGGSTTSSAPGPTAHLSLGATGDLLTHVAVRRSAEAYAGAAGSYDFAPMFRDVASMIAAPDISLCHMETPLTSTDTNLTRSGILVFNTPHELIDAVRTTGWEGCDFASNHTWDMGLAGLRDTIDVFDKAKVGYAGAGPDAEHPRRVAMYAANGLTVAHLAYSYTVFNDFGPNTKVPDDAPWMGESLWPLVGADGILTDAKKARAEGADLVVVSLHWGAQYVSEPTPEQKELAKALLSSDEVDLILGTHVHVVQPCERINGKYVFYGLGNFLSNQSPQVDATLIPQTQEGVVVRVDFDRDASGKVTQRAAYRPTKVNLTGHVVEPATPQTNPVTFDRVTKTLDADGCGLTTLD</sequence>
<keyword evidence="6" id="KW-1185">Reference proteome</keyword>
<evidence type="ECO:0000256" key="2">
    <source>
        <dbReference type="SAM" id="MobiDB-lite"/>
    </source>
</evidence>
<evidence type="ECO:0000259" key="4">
    <source>
        <dbReference type="SMART" id="SM00854"/>
    </source>
</evidence>
<evidence type="ECO:0000313" key="6">
    <source>
        <dbReference type="Proteomes" id="UP000035720"/>
    </source>
</evidence>
<feature type="signal peptide" evidence="3">
    <location>
        <begin position="1"/>
        <end position="17"/>
    </location>
</feature>
<gene>
    <name evidence="5" type="ORF">BN13_1330011</name>
</gene>
<dbReference type="AlphaFoldDB" id="A0A077M434"/>
<dbReference type="InterPro" id="IPR052169">
    <property type="entry name" value="CW_Biosynth-Accessory"/>
</dbReference>
<feature type="region of interest" description="Disordered" evidence="2">
    <location>
        <begin position="22"/>
        <end position="54"/>
    </location>
</feature>
<keyword evidence="3" id="KW-0732">Signal</keyword>
<dbReference type="SUPFAM" id="SSF56300">
    <property type="entry name" value="Metallo-dependent phosphatases"/>
    <property type="match status" value="1"/>
</dbReference>
<dbReference type="Gene3D" id="3.60.21.10">
    <property type="match status" value="1"/>
</dbReference>
<dbReference type="Proteomes" id="UP000035720">
    <property type="component" value="Unassembled WGS sequence"/>
</dbReference>
<protein>
    <submittedName>
        <fullName evidence="5">Putative enzyme of poly-gamma-glutamate biosynthesis (Capsule formation)</fullName>
    </submittedName>
</protein>
<proteinExistence type="inferred from homology"/>
<evidence type="ECO:0000256" key="1">
    <source>
        <dbReference type="ARBA" id="ARBA00005662"/>
    </source>
</evidence>
<dbReference type="CDD" id="cd07381">
    <property type="entry name" value="MPP_CapA"/>
    <property type="match status" value="1"/>
</dbReference>
<organism evidence="5 6">
    <name type="scientific">Nostocoides jenkinsii Ben 74</name>
    <dbReference type="NCBI Taxonomy" id="1193518"/>
    <lineage>
        <taxon>Bacteria</taxon>
        <taxon>Bacillati</taxon>
        <taxon>Actinomycetota</taxon>
        <taxon>Actinomycetes</taxon>
        <taxon>Micrococcales</taxon>
        <taxon>Intrasporangiaceae</taxon>
        <taxon>Nostocoides</taxon>
    </lineage>
</organism>
<dbReference type="PROSITE" id="PS51257">
    <property type="entry name" value="PROKAR_LIPOPROTEIN"/>
    <property type="match status" value="1"/>
</dbReference>
<evidence type="ECO:0000256" key="3">
    <source>
        <dbReference type="SAM" id="SignalP"/>
    </source>
</evidence>
<dbReference type="OrthoDB" id="9810718at2"/>
<dbReference type="PANTHER" id="PTHR33393:SF13">
    <property type="entry name" value="PGA BIOSYNTHESIS PROTEIN CAPA"/>
    <property type="match status" value="1"/>
</dbReference>
<dbReference type="SMART" id="SM00854">
    <property type="entry name" value="PGA_cap"/>
    <property type="match status" value="1"/>
</dbReference>
<dbReference type="PANTHER" id="PTHR33393">
    <property type="entry name" value="POLYGLUTAMINE SYNTHESIS ACCESSORY PROTEIN RV0574C-RELATED"/>
    <property type="match status" value="1"/>
</dbReference>
<feature type="domain" description="Capsule synthesis protein CapA" evidence="4">
    <location>
        <begin position="56"/>
        <end position="313"/>
    </location>
</feature>
<dbReference type="InterPro" id="IPR019079">
    <property type="entry name" value="Capsule_synth_CapA"/>
</dbReference>
<feature type="compositionally biased region" description="Low complexity" evidence="2">
    <location>
        <begin position="22"/>
        <end position="53"/>
    </location>
</feature>
<dbReference type="Pfam" id="PF09587">
    <property type="entry name" value="PGA_cap"/>
    <property type="match status" value="1"/>
</dbReference>
<dbReference type="RefSeq" id="WP_048548195.1">
    <property type="nucleotide sequence ID" value="NZ_HF571038.1"/>
</dbReference>
<dbReference type="EMBL" id="CAJC01000039">
    <property type="protein sequence ID" value="CCI51946.1"/>
    <property type="molecule type" value="Genomic_DNA"/>
</dbReference>